<dbReference type="Pfam" id="PF25220">
    <property type="entry name" value="Sororin_C"/>
    <property type="match status" value="1"/>
</dbReference>
<feature type="region of interest" description="Disordered" evidence="6">
    <location>
        <begin position="58"/>
        <end position="88"/>
    </location>
</feature>
<dbReference type="GO" id="GO:0051301">
    <property type="term" value="P:cell division"/>
    <property type="evidence" value="ECO:0007669"/>
    <property type="project" value="UniProtKB-KW"/>
</dbReference>
<name>A0A7N0R9R6_KALFE</name>
<dbReference type="InterPro" id="IPR057337">
    <property type="entry name" value="Sororin_C"/>
</dbReference>
<keyword evidence="2" id="KW-0498">Mitosis</keyword>
<evidence type="ECO:0000256" key="4">
    <source>
        <dbReference type="ARBA" id="ARBA00023306"/>
    </source>
</evidence>
<reference evidence="8" key="1">
    <citation type="submission" date="2021-01" db="UniProtKB">
        <authorList>
            <consortium name="EnsemblPlants"/>
        </authorList>
    </citation>
    <scope>IDENTIFICATION</scope>
</reference>
<keyword evidence="3" id="KW-0539">Nucleus</keyword>
<dbReference type="GO" id="GO:0005634">
    <property type="term" value="C:nucleus"/>
    <property type="evidence" value="ECO:0007669"/>
    <property type="project" value="UniProtKB-SubCell"/>
</dbReference>
<evidence type="ECO:0000256" key="3">
    <source>
        <dbReference type="ARBA" id="ARBA00023242"/>
    </source>
</evidence>
<dbReference type="Gramene" id="Kaladp0003s0033.1.v1.1">
    <property type="protein sequence ID" value="Kaladp0003s0033.1.v1.1"/>
    <property type="gene ID" value="Kaladp0003s0033.v1.1"/>
</dbReference>
<evidence type="ECO:0000256" key="6">
    <source>
        <dbReference type="SAM" id="MobiDB-lite"/>
    </source>
</evidence>
<keyword evidence="9" id="KW-1185">Reference proteome</keyword>
<evidence type="ECO:0000259" key="7">
    <source>
        <dbReference type="Pfam" id="PF25220"/>
    </source>
</evidence>
<accession>A0A7N0R9R6</accession>
<evidence type="ECO:0000256" key="5">
    <source>
        <dbReference type="ARBA" id="ARBA00093465"/>
    </source>
</evidence>
<evidence type="ECO:0000256" key="1">
    <source>
        <dbReference type="ARBA" id="ARBA00022618"/>
    </source>
</evidence>
<keyword evidence="4" id="KW-0131">Cell cycle</keyword>
<sequence>MEATRRVLRRRRPLSDCSNVVGKSTKLDSAAGGFLVNKSVAASPVVAVKVENRGRRLISPGKTKYGVGSGKENAGEKGIKEEEDEGVDVESVLLSTPPVPVGKLDSQVANRSVDPMTIYSRRRVSKKIFGSSSCPPPAEKKRDKLSEEDDGSMLKWNTEPSKKKRSLPMDLISQDFIERQRAYFQEIDRFELPEEEVSESSDNE</sequence>
<keyword evidence="1" id="KW-0132">Cell division</keyword>
<feature type="domain" description="Sororin C-terminal region" evidence="7">
    <location>
        <begin position="174"/>
        <end position="195"/>
    </location>
</feature>
<dbReference type="EnsemblPlants" id="Kaladp0003s0033.1.v1.1">
    <property type="protein sequence ID" value="Kaladp0003s0033.1.v1.1"/>
    <property type="gene ID" value="Kaladp0003s0033.v1.1"/>
</dbReference>
<organism evidence="8 9">
    <name type="scientific">Kalanchoe fedtschenkoi</name>
    <name type="common">Lavender scallops</name>
    <name type="synonym">South American air plant</name>
    <dbReference type="NCBI Taxonomy" id="63787"/>
    <lineage>
        <taxon>Eukaryota</taxon>
        <taxon>Viridiplantae</taxon>
        <taxon>Streptophyta</taxon>
        <taxon>Embryophyta</taxon>
        <taxon>Tracheophyta</taxon>
        <taxon>Spermatophyta</taxon>
        <taxon>Magnoliopsida</taxon>
        <taxon>eudicotyledons</taxon>
        <taxon>Gunneridae</taxon>
        <taxon>Pentapetalae</taxon>
        <taxon>Saxifragales</taxon>
        <taxon>Crassulaceae</taxon>
        <taxon>Kalanchoe</taxon>
    </lineage>
</organism>
<dbReference type="PANTHER" id="PTHR35740:SF1">
    <property type="entry name" value="OS12G0111700 PROTEIN"/>
    <property type="match status" value="1"/>
</dbReference>
<feature type="region of interest" description="Disordered" evidence="6">
    <location>
        <begin position="127"/>
        <end position="168"/>
    </location>
</feature>
<dbReference type="AlphaFoldDB" id="A0A7N0R9R6"/>
<dbReference type="Proteomes" id="UP000594263">
    <property type="component" value="Unplaced"/>
</dbReference>
<evidence type="ECO:0000313" key="8">
    <source>
        <dbReference type="EnsemblPlants" id="Kaladp0003s0033.1.v1.1"/>
    </source>
</evidence>
<dbReference type="PANTHER" id="PTHR35740">
    <property type="entry name" value="OS12G0111700 PROTEIN"/>
    <property type="match status" value="1"/>
</dbReference>
<proteinExistence type="inferred from homology"/>
<evidence type="ECO:0000313" key="9">
    <source>
        <dbReference type="Proteomes" id="UP000594263"/>
    </source>
</evidence>
<evidence type="ECO:0000256" key="2">
    <source>
        <dbReference type="ARBA" id="ARBA00022776"/>
    </source>
</evidence>
<comment type="similarity">
    <text evidence="5">Belongs to the sororin family.</text>
</comment>
<protein>
    <recommendedName>
        <fullName evidence="7">Sororin C-terminal region domain-containing protein</fullName>
    </recommendedName>
</protein>